<dbReference type="InterPro" id="IPR051283">
    <property type="entry name" value="Sec_Metabolite_Acyltrans"/>
</dbReference>
<evidence type="ECO:0000256" key="4">
    <source>
        <dbReference type="ARBA" id="ARBA00023315"/>
    </source>
</evidence>
<comment type="similarity">
    <text evidence="2">Belongs to the plant acyltransferase family.</text>
</comment>
<evidence type="ECO:0000256" key="2">
    <source>
        <dbReference type="ARBA" id="ARBA00009861"/>
    </source>
</evidence>
<evidence type="ECO:0008006" key="7">
    <source>
        <dbReference type="Google" id="ProtNLM"/>
    </source>
</evidence>
<dbReference type="PANTHER" id="PTHR31896">
    <property type="entry name" value="FAMILY REGULATORY PROTEIN, PUTATIVE (AFU_ORTHOLOGUE AFUA_3G14730)-RELATED"/>
    <property type="match status" value="1"/>
</dbReference>
<accession>A0ABR1PQ13</accession>
<name>A0ABR1PQ13_DIAER</name>
<comment type="caution">
    <text evidence="5">The sequence shown here is derived from an EMBL/GenBank/DDBJ whole genome shotgun (WGS) entry which is preliminary data.</text>
</comment>
<protein>
    <recommendedName>
        <fullName evidence="7">LysR family regulatory protein</fullName>
    </recommendedName>
</protein>
<proteinExistence type="inferred from homology"/>
<reference evidence="5 6" key="1">
    <citation type="submission" date="2024-02" db="EMBL/GenBank/DDBJ databases">
        <title>De novo assembly and annotation of 12 fungi associated with fruit tree decline syndrome in Ontario, Canada.</title>
        <authorList>
            <person name="Sulman M."/>
            <person name="Ellouze W."/>
            <person name="Ilyukhin E."/>
        </authorList>
    </citation>
    <scope>NUCLEOTIDE SEQUENCE [LARGE SCALE GENOMIC DNA]</scope>
    <source>
        <strain evidence="5 6">M169</strain>
    </source>
</reference>
<evidence type="ECO:0000256" key="1">
    <source>
        <dbReference type="ARBA" id="ARBA00005179"/>
    </source>
</evidence>
<comment type="pathway">
    <text evidence="1">Secondary metabolite biosynthesis.</text>
</comment>
<evidence type="ECO:0000313" key="5">
    <source>
        <dbReference type="EMBL" id="KAK7742500.1"/>
    </source>
</evidence>
<dbReference type="InterPro" id="IPR023213">
    <property type="entry name" value="CAT-like_dom_sf"/>
</dbReference>
<gene>
    <name evidence="5" type="ORF">SLS63_000064</name>
</gene>
<evidence type="ECO:0000313" key="6">
    <source>
        <dbReference type="Proteomes" id="UP001430848"/>
    </source>
</evidence>
<dbReference type="EMBL" id="JAKNSF020000001">
    <property type="protein sequence ID" value="KAK7742500.1"/>
    <property type="molecule type" value="Genomic_DNA"/>
</dbReference>
<organism evidence="5 6">
    <name type="scientific">Diaporthe eres</name>
    <name type="common">Phomopsis oblonga</name>
    <dbReference type="NCBI Taxonomy" id="83184"/>
    <lineage>
        <taxon>Eukaryota</taxon>
        <taxon>Fungi</taxon>
        <taxon>Dikarya</taxon>
        <taxon>Ascomycota</taxon>
        <taxon>Pezizomycotina</taxon>
        <taxon>Sordariomycetes</taxon>
        <taxon>Sordariomycetidae</taxon>
        <taxon>Diaporthales</taxon>
        <taxon>Diaporthaceae</taxon>
        <taxon>Diaporthe</taxon>
        <taxon>Diaporthe eres species complex</taxon>
    </lineage>
</organism>
<dbReference type="PANTHER" id="PTHR31896:SF69">
    <property type="entry name" value="FAMILY REGULATORY PROTEIN, PUTATIVE (AFU_ORTHOLOGUE AFUA_3G14730)-RELATED"/>
    <property type="match status" value="1"/>
</dbReference>
<keyword evidence="6" id="KW-1185">Reference proteome</keyword>
<keyword evidence="4" id="KW-0012">Acyltransferase</keyword>
<evidence type="ECO:0000256" key="3">
    <source>
        <dbReference type="ARBA" id="ARBA00022679"/>
    </source>
</evidence>
<keyword evidence="3" id="KW-0808">Transferase</keyword>
<dbReference type="Gene3D" id="3.30.559.10">
    <property type="entry name" value="Chloramphenicol acetyltransferase-like domain"/>
    <property type="match status" value="2"/>
</dbReference>
<sequence>MVSLLSWLFSGKGSQRERPERILTDTVVKLATLENSLMMRSMCMNWTFRFEEALDVSLLERSLEDLISKGPNWRKLGGRFRINDEGQLELHIPDEFDLKRPAVQFTHEAQAMSIHDHVLDGTLPFSGDRPCILDTPEELDILLAGPEAPKCLDDWLYSDRPALAVHVITFVDATFVTLNYSHSLVDGVGKREIMTNWCKVLAGRLEDVTPLAGWDEDPMTVICRSPTADEERYVHEENRLTGWHKWYWVFRFIVDRLKNRNDYRQRNVFIPASTMARLRQQAEGNATNKTYLSDNQLLTAWLLRLACSPLKGLNRPIGITSAVDLRGFHLRGLSPNTVYLQNLLAYTWINTTAQSLLSSPLGTAAALMRTSLKQQLRLPQVQAAAYLTHTAVARTGTPDFFTGKDSFLVSVSSLAKAKYWEAVDFSPAILKPATGGEHAGKPSWQSSTPRSGMKPSCLVVVQGSDLQGNWFAQMVLSQRTWDMVEQELSKG</sequence>
<dbReference type="Pfam" id="PF02458">
    <property type="entry name" value="Transferase"/>
    <property type="match status" value="1"/>
</dbReference>
<dbReference type="Proteomes" id="UP001430848">
    <property type="component" value="Unassembled WGS sequence"/>
</dbReference>